<feature type="compositionally biased region" description="Gly residues" evidence="1">
    <location>
        <begin position="505"/>
        <end position="518"/>
    </location>
</feature>
<dbReference type="AlphaFoldDB" id="A0AAD6ZRH7"/>
<feature type="transmembrane region" description="Helical" evidence="2">
    <location>
        <begin position="118"/>
        <end position="140"/>
    </location>
</feature>
<sequence length="556" mass="59493">MMNSFTSQIAADNIGAYEIGVLLSYMLFGVTTTQTYTYYSRFPDDSRPLKGLVALVWVLELGHAMCVGHTLYSYTISDHSRPPWTLPQAFVLAGLIVACVQGFFGLRIYRLSKKLSIPIVVWVMALLRLMASTIIFELPVNPALGYHADTKQELLTTSNWILGVANDLLITATLVFVLRRQRADVHQRTVVLADKIIAWSIETGMITSAVAIAEMICFLTMPKNWIWIAISTIEARVFANSFLASLNGRTTLRAIGDAPLTFVIPTIQSFSNGVEIADVRPNASDAELNTGLENKEAFKSNRKSNDFIPLHFAPAQYKLGHAYEFAVPARCRLPVRPAGVGAVVQPGEADMALSKWFLCGAEGASDKDESLARMFAAKAVAKGLPSGEFAMGYYNEVGIGGGLDLGEARAAYTDEPGSYANPHPEGPLPDPYGVNRAAPSAADPYGVGAGRATAPPPQADPSQRRMRVMELARKNSLADGGHYRASSAGGFDYRAGAGSALPPGAGYGPGPGQNGSGSHGTPPPGAGPAGRGRGQPRRVCRHSRGRGRRGRGEGAR</sequence>
<dbReference type="Proteomes" id="UP001218218">
    <property type="component" value="Unassembled WGS sequence"/>
</dbReference>
<evidence type="ECO:0000256" key="2">
    <source>
        <dbReference type="SAM" id="Phobius"/>
    </source>
</evidence>
<dbReference type="EMBL" id="JARIHO010000031">
    <property type="protein sequence ID" value="KAJ7336220.1"/>
    <property type="molecule type" value="Genomic_DNA"/>
</dbReference>
<keyword evidence="5" id="KW-1185">Reference proteome</keyword>
<feature type="region of interest" description="Disordered" evidence="1">
    <location>
        <begin position="414"/>
        <end position="464"/>
    </location>
</feature>
<feature type="region of interest" description="Disordered" evidence="1">
    <location>
        <begin position="502"/>
        <end position="556"/>
    </location>
</feature>
<feature type="transmembrane region" description="Helical" evidence="2">
    <location>
        <begin position="20"/>
        <end position="39"/>
    </location>
</feature>
<gene>
    <name evidence="4" type="ORF">DFH08DRAFT_1018490</name>
</gene>
<reference evidence="4" key="1">
    <citation type="submission" date="2023-03" db="EMBL/GenBank/DDBJ databases">
        <title>Massive genome expansion in bonnet fungi (Mycena s.s.) driven by repeated elements and novel gene families across ecological guilds.</title>
        <authorList>
            <consortium name="Lawrence Berkeley National Laboratory"/>
            <person name="Harder C.B."/>
            <person name="Miyauchi S."/>
            <person name="Viragh M."/>
            <person name="Kuo A."/>
            <person name="Thoen E."/>
            <person name="Andreopoulos B."/>
            <person name="Lu D."/>
            <person name="Skrede I."/>
            <person name="Drula E."/>
            <person name="Henrissat B."/>
            <person name="Morin E."/>
            <person name="Kohler A."/>
            <person name="Barry K."/>
            <person name="LaButti K."/>
            <person name="Morin E."/>
            <person name="Salamov A."/>
            <person name="Lipzen A."/>
            <person name="Mereny Z."/>
            <person name="Hegedus B."/>
            <person name="Baldrian P."/>
            <person name="Stursova M."/>
            <person name="Weitz H."/>
            <person name="Taylor A."/>
            <person name="Grigoriev I.V."/>
            <person name="Nagy L.G."/>
            <person name="Martin F."/>
            <person name="Kauserud H."/>
        </authorList>
    </citation>
    <scope>NUCLEOTIDE SEQUENCE</scope>
    <source>
        <strain evidence="4">CBHHK002</strain>
    </source>
</reference>
<feature type="domain" description="DUF6534" evidence="3">
    <location>
        <begin position="164"/>
        <end position="250"/>
    </location>
</feature>
<feature type="transmembrane region" description="Helical" evidence="2">
    <location>
        <begin position="51"/>
        <end position="72"/>
    </location>
</feature>
<dbReference type="Pfam" id="PF20152">
    <property type="entry name" value="DUF6534"/>
    <property type="match status" value="1"/>
</dbReference>
<accession>A0AAD6ZRH7</accession>
<evidence type="ECO:0000313" key="5">
    <source>
        <dbReference type="Proteomes" id="UP001218218"/>
    </source>
</evidence>
<keyword evidence="2" id="KW-0812">Transmembrane</keyword>
<dbReference type="PANTHER" id="PTHR40465:SF1">
    <property type="entry name" value="DUF6534 DOMAIN-CONTAINING PROTEIN"/>
    <property type="match status" value="1"/>
</dbReference>
<feature type="transmembrane region" description="Helical" evidence="2">
    <location>
        <begin position="160"/>
        <end position="178"/>
    </location>
</feature>
<organism evidence="4 5">
    <name type="scientific">Mycena albidolilacea</name>
    <dbReference type="NCBI Taxonomy" id="1033008"/>
    <lineage>
        <taxon>Eukaryota</taxon>
        <taxon>Fungi</taxon>
        <taxon>Dikarya</taxon>
        <taxon>Basidiomycota</taxon>
        <taxon>Agaricomycotina</taxon>
        <taxon>Agaricomycetes</taxon>
        <taxon>Agaricomycetidae</taxon>
        <taxon>Agaricales</taxon>
        <taxon>Marasmiineae</taxon>
        <taxon>Mycenaceae</taxon>
        <taxon>Mycena</taxon>
    </lineage>
</organism>
<evidence type="ECO:0000313" key="4">
    <source>
        <dbReference type="EMBL" id="KAJ7336220.1"/>
    </source>
</evidence>
<comment type="caution">
    <text evidence="4">The sequence shown here is derived from an EMBL/GenBank/DDBJ whole genome shotgun (WGS) entry which is preliminary data.</text>
</comment>
<evidence type="ECO:0000259" key="3">
    <source>
        <dbReference type="Pfam" id="PF20152"/>
    </source>
</evidence>
<keyword evidence="2" id="KW-1133">Transmembrane helix</keyword>
<feature type="compositionally biased region" description="Basic residues" evidence="1">
    <location>
        <begin position="534"/>
        <end position="549"/>
    </location>
</feature>
<keyword evidence="2" id="KW-0472">Membrane</keyword>
<proteinExistence type="predicted"/>
<evidence type="ECO:0000256" key="1">
    <source>
        <dbReference type="SAM" id="MobiDB-lite"/>
    </source>
</evidence>
<name>A0AAD6ZRH7_9AGAR</name>
<dbReference type="PANTHER" id="PTHR40465">
    <property type="entry name" value="CHROMOSOME 1, WHOLE GENOME SHOTGUN SEQUENCE"/>
    <property type="match status" value="1"/>
</dbReference>
<feature type="transmembrane region" description="Helical" evidence="2">
    <location>
        <begin position="84"/>
        <end position="106"/>
    </location>
</feature>
<protein>
    <recommendedName>
        <fullName evidence="3">DUF6534 domain-containing protein</fullName>
    </recommendedName>
</protein>
<dbReference type="InterPro" id="IPR045339">
    <property type="entry name" value="DUF6534"/>
</dbReference>